<gene>
    <name evidence="1" type="ORF">OKIOD_LOCUS1194</name>
</gene>
<sequence length="115" mass="12426">MKILSLLIGTLLGQDMGPEPAPEPTKKTNILFINMNRANIQMNMGNFTNSSVPTIDASGGSFDLMTNLNTSEQATLETMLSNTEVESGLKILAEKIPGFSTFYDALYPSETTTST</sequence>
<dbReference type="EMBL" id="OU015568">
    <property type="protein sequence ID" value="CAG5080538.1"/>
    <property type="molecule type" value="Genomic_DNA"/>
</dbReference>
<evidence type="ECO:0000313" key="2">
    <source>
        <dbReference type="Proteomes" id="UP001158576"/>
    </source>
</evidence>
<dbReference type="Proteomes" id="UP001158576">
    <property type="component" value="Chromosome PAR"/>
</dbReference>
<proteinExistence type="predicted"/>
<protein>
    <submittedName>
        <fullName evidence="1">Oidioi.mRNA.OKI2018_I69.PAR.g9636.t1.cds</fullName>
    </submittedName>
</protein>
<reference evidence="1 2" key="1">
    <citation type="submission" date="2021-04" db="EMBL/GenBank/DDBJ databases">
        <authorList>
            <person name="Bliznina A."/>
        </authorList>
    </citation>
    <scope>NUCLEOTIDE SEQUENCE [LARGE SCALE GENOMIC DNA]</scope>
</reference>
<evidence type="ECO:0000313" key="1">
    <source>
        <dbReference type="EMBL" id="CAG5080538.1"/>
    </source>
</evidence>
<organism evidence="1 2">
    <name type="scientific">Oikopleura dioica</name>
    <name type="common">Tunicate</name>
    <dbReference type="NCBI Taxonomy" id="34765"/>
    <lineage>
        <taxon>Eukaryota</taxon>
        <taxon>Metazoa</taxon>
        <taxon>Chordata</taxon>
        <taxon>Tunicata</taxon>
        <taxon>Appendicularia</taxon>
        <taxon>Copelata</taxon>
        <taxon>Oikopleuridae</taxon>
        <taxon>Oikopleura</taxon>
    </lineage>
</organism>
<name>A0ABN7RPB8_OIKDI</name>
<accession>A0ABN7RPB8</accession>
<keyword evidence="2" id="KW-1185">Reference proteome</keyword>